<evidence type="ECO:0000256" key="12">
    <source>
        <dbReference type="ARBA" id="ARBA00023235"/>
    </source>
</evidence>
<keyword evidence="10" id="KW-1207">Sterol metabolism</keyword>
<gene>
    <name evidence="16" type="ORF">HAX54_025086</name>
</gene>
<protein>
    <recommendedName>
        <fullName evidence="15">EXPERA domain-containing protein</fullName>
    </recommendedName>
</protein>
<keyword evidence="12" id="KW-0413">Isomerase</keyword>
<sequence>MTIDGEAHPYVPQDLKLPGFVPIFLSQSHIVGVYGLSSCLVVLFMWILSGFVPKISKTDRTTPVYLAEVWKEYSKGDSRYVGRDAGVVSVEGITAVLEGPACLLAVYAIAAKKSYRHVLQIAICLGQLYGTASLTS</sequence>
<evidence type="ECO:0000256" key="2">
    <source>
        <dbReference type="ARBA" id="ARBA00008337"/>
    </source>
</evidence>
<evidence type="ECO:0000313" key="16">
    <source>
        <dbReference type="EMBL" id="MCD9640060.1"/>
    </source>
</evidence>
<keyword evidence="9 13" id="KW-0472">Membrane</keyword>
<feature type="domain" description="EXPERA" evidence="15">
    <location>
        <begin position="27"/>
        <end position="136"/>
    </location>
</feature>
<accession>A0ABS8V0Z1</accession>
<evidence type="ECO:0000259" key="15">
    <source>
        <dbReference type="PROSITE" id="PS51751"/>
    </source>
</evidence>
<reference evidence="16 17" key="1">
    <citation type="journal article" date="2021" name="BMC Genomics">
        <title>Datura genome reveals duplications of psychoactive alkaloid biosynthetic genes and high mutation rate following tissue culture.</title>
        <authorList>
            <person name="Rajewski A."/>
            <person name="Carter-House D."/>
            <person name="Stajich J."/>
            <person name="Litt A."/>
        </authorList>
    </citation>
    <scope>NUCLEOTIDE SEQUENCE [LARGE SCALE GENOMIC DNA]</scope>
    <source>
        <strain evidence="16">AR-01</strain>
    </source>
</reference>
<evidence type="ECO:0000256" key="6">
    <source>
        <dbReference type="ARBA" id="ARBA00022989"/>
    </source>
</evidence>
<keyword evidence="6 13" id="KW-1133">Transmembrane helix</keyword>
<evidence type="ECO:0000256" key="8">
    <source>
        <dbReference type="ARBA" id="ARBA00023098"/>
    </source>
</evidence>
<comment type="caution">
    <text evidence="16">The sequence shown here is derived from an EMBL/GenBank/DDBJ whole genome shotgun (WGS) entry which is preliminary data.</text>
</comment>
<dbReference type="PROSITE" id="PS51751">
    <property type="entry name" value="EXPERA"/>
    <property type="match status" value="1"/>
</dbReference>
<evidence type="ECO:0000256" key="10">
    <source>
        <dbReference type="ARBA" id="ARBA00023166"/>
    </source>
</evidence>
<evidence type="ECO:0000256" key="7">
    <source>
        <dbReference type="ARBA" id="ARBA00023011"/>
    </source>
</evidence>
<proteinExistence type="inferred from homology"/>
<dbReference type="Proteomes" id="UP000823775">
    <property type="component" value="Unassembled WGS sequence"/>
</dbReference>
<dbReference type="PANTHER" id="PTHR14207:SF0">
    <property type="entry name" value="3-BETA-HYDROXYSTEROID-DELTA(8),DELTA(7)-ISOMERASE"/>
    <property type="match status" value="1"/>
</dbReference>
<dbReference type="Pfam" id="PF05241">
    <property type="entry name" value="EBP"/>
    <property type="match status" value="1"/>
</dbReference>
<keyword evidence="11" id="KW-0753">Steroid metabolism</keyword>
<evidence type="ECO:0000256" key="3">
    <source>
        <dbReference type="ARBA" id="ARBA00022516"/>
    </source>
</evidence>
<evidence type="ECO:0000256" key="4">
    <source>
        <dbReference type="ARBA" id="ARBA00022692"/>
    </source>
</evidence>
<dbReference type="InterPro" id="IPR007905">
    <property type="entry name" value="EBP"/>
</dbReference>
<keyword evidence="7" id="KW-0756">Sterol biosynthesis</keyword>
<keyword evidence="17" id="KW-1185">Reference proteome</keyword>
<evidence type="ECO:0000256" key="9">
    <source>
        <dbReference type="ARBA" id="ARBA00023136"/>
    </source>
</evidence>
<evidence type="ECO:0000256" key="13">
    <source>
        <dbReference type="PROSITE-ProRule" id="PRU01087"/>
    </source>
</evidence>
<name>A0ABS8V0Z1_DATST</name>
<dbReference type="PANTHER" id="PTHR14207">
    <property type="entry name" value="STEROL ISOMERASE"/>
    <property type="match status" value="1"/>
</dbReference>
<dbReference type="InterPro" id="IPR033118">
    <property type="entry name" value="EXPERA"/>
</dbReference>
<organism evidence="16 17">
    <name type="scientific">Datura stramonium</name>
    <name type="common">Jimsonweed</name>
    <name type="synonym">Common thornapple</name>
    <dbReference type="NCBI Taxonomy" id="4076"/>
    <lineage>
        <taxon>Eukaryota</taxon>
        <taxon>Viridiplantae</taxon>
        <taxon>Streptophyta</taxon>
        <taxon>Embryophyta</taxon>
        <taxon>Tracheophyta</taxon>
        <taxon>Spermatophyta</taxon>
        <taxon>Magnoliopsida</taxon>
        <taxon>eudicotyledons</taxon>
        <taxon>Gunneridae</taxon>
        <taxon>Pentapetalae</taxon>
        <taxon>asterids</taxon>
        <taxon>lamiids</taxon>
        <taxon>Solanales</taxon>
        <taxon>Solanaceae</taxon>
        <taxon>Solanoideae</taxon>
        <taxon>Datureae</taxon>
        <taxon>Datura</taxon>
    </lineage>
</organism>
<feature type="transmembrane region" description="Helical" evidence="14">
    <location>
        <begin position="31"/>
        <end position="52"/>
    </location>
</feature>
<keyword evidence="8" id="KW-0443">Lipid metabolism</keyword>
<comment type="similarity">
    <text evidence="2">Belongs to the EBP family.</text>
</comment>
<keyword evidence="5" id="KW-0752">Steroid biosynthesis</keyword>
<keyword evidence="4 13" id="KW-0812">Transmembrane</keyword>
<comment type="subcellular location">
    <subcellularLocation>
        <location evidence="1">Membrane</location>
        <topology evidence="1">Multi-pass membrane protein</topology>
    </subcellularLocation>
</comment>
<evidence type="ECO:0000313" key="17">
    <source>
        <dbReference type="Proteomes" id="UP000823775"/>
    </source>
</evidence>
<evidence type="ECO:0000256" key="1">
    <source>
        <dbReference type="ARBA" id="ARBA00004141"/>
    </source>
</evidence>
<evidence type="ECO:0000256" key="5">
    <source>
        <dbReference type="ARBA" id="ARBA00022955"/>
    </source>
</evidence>
<keyword evidence="3" id="KW-0444">Lipid biosynthesis</keyword>
<evidence type="ECO:0000256" key="14">
    <source>
        <dbReference type="SAM" id="Phobius"/>
    </source>
</evidence>
<dbReference type="EMBL" id="JACEIK010003042">
    <property type="protein sequence ID" value="MCD9640060.1"/>
    <property type="molecule type" value="Genomic_DNA"/>
</dbReference>
<evidence type="ECO:0000256" key="11">
    <source>
        <dbReference type="ARBA" id="ARBA00023221"/>
    </source>
</evidence>